<accession>A0ABW2SWZ2</accession>
<dbReference type="EMBL" id="JBHTEE010000001">
    <property type="protein sequence ID" value="MFC7600096.1"/>
    <property type="molecule type" value="Genomic_DNA"/>
</dbReference>
<evidence type="ECO:0000313" key="1">
    <source>
        <dbReference type="EMBL" id="MFC7600096.1"/>
    </source>
</evidence>
<name>A0ABW2SWZ2_9ACTN</name>
<gene>
    <name evidence="1" type="ORF">ACFQVD_08245</name>
</gene>
<comment type="caution">
    <text evidence="1">The sequence shown here is derived from an EMBL/GenBank/DDBJ whole genome shotgun (WGS) entry which is preliminary data.</text>
</comment>
<sequence>MKDVMHHWLPDRHLGVAATLSHSDELIGQVANLLFDYQTQPDGVFGLAEVPAGPFSQSVVERVAPIPRKIPLLVADALVALRAALEHALFAEVEFLNGSPLDEKAARLVEMPASDTYEKFEEWKKRRAKQGPPSLRAGSELVRRIDGLQPFQRRSDPHMHPLARLVLHTNHAKHRTPAITAVRIAAMYQEDQRPRSIRDLPPRPEEPLRVGDVIAQTPMGTQVPTTLFPTVGINRPGTDRWPVLMQELDEISHWVRTRAVPRLVTGSMEPPEPALPTRYEIAVGHEDERRAMSAGSTTSAAERHKQRLGAASARVDLVDTIGQVDGSPSVRQITAWLSQLTDGEVLDRIARLKVSHTYDLDVMRHNFEVLEGLRDEVLEFARDGGSTPSGAG</sequence>
<organism evidence="1 2">
    <name type="scientific">Streptosporangium amethystogenes subsp. fukuiense</name>
    <dbReference type="NCBI Taxonomy" id="698418"/>
    <lineage>
        <taxon>Bacteria</taxon>
        <taxon>Bacillati</taxon>
        <taxon>Actinomycetota</taxon>
        <taxon>Actinomycetes</taxon>
        <taxon>Streptosporangiales</taxon>
        <taxon>Streptosporangiaceae</taxon>
        <taxon>Streptosporangium</taxon>
    </lineage>
</organism>
<evidence type="ECO:0000313" key="2">
    <source>
        <dbReference type="Proteomes" id="UP001596514"/>
    </source>
</evidence>
<proteinExistence type="predicted"/>
<dbReference type="Proteomes" id="UP001596514">
    <property type="component" value="Unassembled WGS sequence"/>
</dbReference>
<reference evidence="2" key="1">
    <citation type="journal article" date="2019" name="Int. J. Syst. Evol. Microbiol.">
        <title>The Global Catalogue of Microorganisms (GCM) 10K type strain sequencing project: providing services to taxonomists for standard genome sequencing and annotation.</title>
        <authorList>
            <consortium name="The Broad Institute Genomics Platform"/>
            <consortium name="The Broad Institute Genome Sequencing Center for Infectious Disease"/>
            <person name="Wu L."/>
            <person name="Ma J."/>
        </authorList>
    </citation>
    <scope>NUCLEOTIDE SEQUENCE [LARGE SCALE GENOMIC DNA]</scope>
    <source>
        <strain evidence="2">JCM 10083</strain>
    </source>
</reference>
<protein>
    <submittedName>
        <fullName evidence="1">Uncharacterized protein</fullName>
    </submittedName>
</protein>
<keyword evidence="2" id="KW-1185">Reference proteome</keyword>
<dbReference type="RefSeq" id="WP_343966277.1">
    <property type="nucleotide sequence ID" value="NZ_BAAAGK010000039.1"/>
</dbReference>